<proteinExistence type="predicted"/>
<organism evidence="1 2">
    <name type="scientific">Choristoneura fumiferana</name>
    <name type="common">Spruce budworm moth</name>
    <name type="synonym">Archips fumiferana</name>
    <dbReference type="NCBI Taxonomy" id="7141"/>
    <lineage>
        <taxon>Eukaryota</taxon>
        <taxon>Metazoa</taxon>
        <taxon>Ecdysozoa</taxon>
        <taxon>Arthropoda</taxon>
        <taxon>Hexapoda</taxon>
        <taxon>Insecta</taxon>
        <taxon>Pterygota</taxon>
        <taxon>Neoptera</taxon>
        <taxon>Endopterygota</taxon>
        <taxon>Lepidoptera</taxon>
        <taxon>Glossata</taxon>
        <taxon>Ditrysia</taxon>
        <taxon>Tortricoidea</taxon>
        <taxon>Tortricidae</taxon>
        <taxon>Tortricinae</taxon>
        <taxon>Choristoneura</taxon>
    </lineage>
</organism>
<name>A0ACC0J7E9_CHOFU</name>
<protein>
    <submittedName>
        <fullName evidence="1">Uncharacterized protein</fullName>
    </submittedName>
</protein>
<evidence type="ECO:0000313" key="1">
    <source>
        <dbReference type="EMBL" id="KAI8420025.1"/>
    </source>
</evidence>
<dbReference type="Proteomes" id="UP001064048">
    <property type="component" value="Chromosome 14"/>
</dbReference>
<dbReference type="EMBL" id="CM046114">
    <property type="protein sequence ID" value="KAI8420025.1"/>
    <property type="molecule type" value="Genomic_DNA"/>
</dbReference>
<accession>A0ACC0J7E9</accession>
<comment type="caution">
    <text evidence="1">The sequence shown here is derived from an EMBL/GenBank/DDBJ whole genome shotgun (WGS) entry which is preliminary data.</text>
</comment>
<gene>
    <name evidence="1" type="ORF">MSG28_008621</name>
</gene>
<evidence type="ECO:0000313" key="2">
    <source>
        <dbReference type="Proteomes" id="UP001064048"/>
    </source>
</evidence>
<reference evidence="1 2" key="1">
    <citation type="journal article" date="2022" name="Genome Biol. Evol.">
        <title>The Spruce Budworm Genome: Reconstructing the Evolutionary History of Antifreeze Proteins.</title>
        <authorList>
            <person name="Beliveau C."/>
            <person name="Gagne P."/>
            <person name="Picq S."/>
            <person name="Vernygora O."/>
            <person name="Keeling C.I."/>
            <person name="Pinkney K."/>
            <person name="Doucet D."/>
            <person name="Wen F."/>
            <person name="Johnston J.S."/>
            <person name="Maaroufi H."/>
            <person name="Boyle B."/>
            <person name="Laroche J."/>
            <person name="Dewar K."/>
            <person name="Juretic N."/>
            <person name="Blackburn G."/>
            <person name="Nisole A."/>
            <person name="Brunet B."/>
            <person name="Brandao M."/>
            <person name="Lumley L."/>
            <person name="Duan J."/>
            <person name="Quan G."/>
            <person name="Lucarotti C.J."/>
            <person name="Roe A.D."/>
            <person name="Sperling F.A.H."/>
            <person name="Levesque R.C."/>
            <person name="Cusson M."/>
        </authorList>
    </citation>
    <scope>NUCLEOTIDE SEQUENCE [LARGE SCALE GENOMIC DNA]</scope>
    <source>
        <strain evidence="1">Glfc:IPQL:Cfum</strain>
    </source>
</reference>
<keyword evidence="2" id="KW-1185">Reference proteome</keyword>
<sequence length="265" mass="26957">MTLLQKTGARLKIFSNPAPQSTERVVQLVGGADAVAAAVREVLDLVREVPIKGAVQNYDPHNYDDFYAEEYGGFGNGQGAGGPRGGGPNRGPPRGGPPPRGMPPMGPGGRGPPPPRGGPPMGRSGPPGPRGGFNDFPGPGGPGPRGNFNGPPRGGGFGGGNFGGNFGGGRGGGGGGGGGNFSNDGNQQETTTQVTIPKDLAGAIIGKAGSRIRKIRAESGAGIEIAEPLPGSSDRIITITGTPQRIQMAQYLLQQRLDRSPRKHY</sequence>